<name>A0AAE1AI23_9GAST</name>
<evidence type="ECO:0000313" key="3">
    <source>
        <dbReference type="Proteomes" id="UP001283361"/>
    </source>
</evidence>
<comment type="caution">
    <text evidence="2">The sequence shown here is derived from an EMBL/GenBank/DDBJ whole genome shotgun (WGS) entry which is preliminary data.</text>
</comment>
<gene>
    <name evidence="2" type="ORF">RRG08_025772</name>
</gene>
<sequence length="82" mass="9338">MALPSEQQARVDQTTRERQSHCVQPGNFRGAKVGGVVLGRTWRRKCETHPGSVASYDCRQFRIRMSLRSDKSRIVSINCRCS</sequence>
<proteinExistence type="predicted"/>
<dbReference type="Proteomes" id="UP001283361">
    <property type="component" value="Unassembled WGS sequence"/>
</dbReference>
<protein>
    <submittedName>
        <fullName evidence="2">Uncharacterized protein</fullName>
    </submittedName>
</protein>
<accession>A0AAE1AI23</accession>
<feature type="region of interest" description="Disordered" evidence="1">
    <location>
        <begin position="1"/>
        <end position="24"/>
    </location>
</feature>
<dbReference type="EMBL" id="JAWDGP010001864">
    <property type="protein sequence ID" value="KAK3787511.1"/>
    <property type="molecule type" value="Genomic_DNA"/>
</dbReference>
<evidence type="ECO:0000256" key="1">
    <source>
        <dbReference type="SAM" id="MobiDB-lite"/>
    </source>
</evidence>
<evidence type="ECO:0000313" key="2">
    <source>
        <dbReference type="EMBL" id="KAK3787511.1"/>
    </source>
</evidence>
<organism evidence="2 3">
    <name type="scientific">Elysia crispata</name>
    <name type="common">lettuce slug</name>
    <dbReference type="NCBI Taxonomy" id="231223"/>
    <lineage>
        <taxon>Eukaryota</taxon>
        <taxon>Metazoa</taxon>
        <taxon>Spiralia</taxon>
        <taxon>Lophotrochozoa</taxon>
        <taxon>Mollusca</taxon>
        <taxon>Gastropoda</taxon>
        <taxon>Heterobranchia</taxon>
        <taxon>Euthyneura</taxon>
        <taxon>Panpulmonata</taxon>
        <taxon>Sacoglossa</taxon>
        <taxon>Placobranchoidea</taxon>
        <taxon>Plakobranchidae</taxon>
        <taxon>Elysia</taxon>
    </lineage>
</organism>
<reference evidence="2" key="1">
    <citation type="journal article" date="2023" name="G3 (Bethesda)">
        <title>A reference genome for the long-term kleptoplast-retaining sea slug Elysia crispata morphotype clarki.</title>
        <authorList>
            <person name="Eastman K.E."/>
            <person name="Pendleton A.L."/>
            <person name="Shaikh M.A."/>
            <person name="Suttiyut T."/>
            <person name="Ogas R."/>
            <person name="Tomko P."/>
            <person name="Gavelis G."/>
            <person name="Widhalm J.R."/>
            <person name="Wisecaver J.H."/>
        </authorList>
    </citation>
    <scope>NUCLEOTIDE SEQUENCE</scope>
    <source>
        <strain evidence="2">ECLA1</strain>
    </source>
</reference>
<keyword evidence="3" id="KW-1185">Reference proteome</keyword>
<dbReference type="AlphaFoldDB" id="A0AAE1AI23"/>
<feature type="compositionally biased region" description="Polar residues" evidence="1">
    <location>
        <begin position="1"/>
        <end position="12"/>
    </location>
</feature>